<dbReference type="Pfam" id="PF13188">
    <property type="entry name" value="PAS_8"/>
    <property type="match status" value="1"/>
</dbReference>
<dbReference type="EC" id="2.7.13.3" evidence="8"/>
<dbReference type="AlphaFoldDB" id="A0A3B0TQL0"/>
<protein>
    <submittedName>
        <fullName evidence="8">Nitrogen regulation protein NtrB</fullName>
        <ecNumber evidence="8">2.7.13.3</ecNumber>
    </submittedName>
</protein>
<dbReference type="InterPro" id="IPR003661">
    <property type="entry name" value="HisK_dim/P_dom"/>
</dbReference>
<dbReference type="Gene3D" id="3.30.450.20">
    <property type="entry name" value="PAS domain"/>
    <property type="match status" value="1"/>
</dbReference>
<dbReference type="SMART" id="SM00091">
    <property type="entry name" value="PAS"/>
    <property type="match status" value="1"/>
</dbReference>
<dbReference type="InterPro" id="IPR004358">
    <property type="entry name" value="Sig_transdc_His_kin-like_C"/>
</dbReference>
<evidence type="ECO:0000256" key="6">
    <source>
        <dbReference type="ARBA" id="ARBA00023012"/>
    </source>
</evidence>
<organism evidence="8">
    <name type="scientific">hydrothermal vent metagenome</name>
    <dbReference type="NCBI Taxonomy" id="652676"/>
    <lineage>
        <taxon>unclassified sequences</taxon>
        <taxon>metagenomes</taxon>
        <taxon>ecological metagenomes</taxon>
    </lineage>
</organism>
<keyword evidence="3" id="KW-0547">Nucleotide-binding</keyword>
<evidence type="ECO:0000256" key="4">
    <source>
        <dbReference type="ARBA" id="ARBA00022777"/>
    </source>
</evidence>
<dbReference type="InterPro" id="IPR036890">
    <property type="entry name" value="HATPase_C_sf"/>
</dbReference>
<reference evidence="8" key="1">
    <citation type="submission" date="2018-06" db="EMBL/GenBank/DDBJ databases">
        <authorList>
            <person name="Zhirakovskaya E."/>
        </authorList>
    </citation>
    <scope>NUCLEOTIDE SEQUENCE</scope>
</reference>
<dbReference type="PANTHER" id="PTHR43065">
    <property type="entry name" value="SENSOR HISTIDINE KINASE"/>
    <property type="match status" value="1"/>
</dbReference>
<dbReference type="GO" id="GO:0005524">
    <property type="term" value="F:ATP binding"/>
    <property type="evidence" value="ECO:0007669"/>
    <property type="project" value="UniProtKB-KW"/>
</dbReference>
<keyword evidence="6" id="KW-0902">Two-component regulatory system</keyword>
<dbReference type="InterPro" id="IPR036097">
    <property type="entry name" value="HisK_dim/P_sf"/>
</dbReference>
<evidence type="ECO:0000256" key="1">
    <source>
        <dbReference type="ARBA" id="ARBA00022553"/>
    </source>
</evidence>
<name>A0A3B0TQL0_9ZZZZ</name>
<dbReference type="CDD" id="cd00082">
    <property type="entry name" value="HisKA"/>
    <property type="match status" value="1"/>
</dbReference>
<feature type="domain" description="Histidine kinase" evidence="7">
    <location>
        <begin position="152"/>
        <end position="371"/>
    </location>
</feature>
<dbReference type="PRINTS" id="PR00344">
    <property type="entry name" value="BCTRLSENSOR"/>
</dbReference>
<dbReference type="InterPro" id="IPR005467">
    <property type="entry name" value="His_kinase_dom"/>
</dbReference>
<keyword evidence="4" id="KW-0418">Kinase</keyword>
<accession>A0A3B0TQL0</accession>
<evidence type="ECO:0000313" key="8">
    <source>
        <dbReference type="EMBL" id="VAW18990.1"/>
    </source>
</evidence>
<dbReference type="Gene3D" id="3.30.565.10">
    <property type="entry name" value="Histidine kinase-like ATPase, C-terminal domain"/>
    <property type="match status" value="1"/>
</dbReference>
<dbReference type="PANTHER" id="PTHR43065:SF10">
    <property type="entry name" value="PEROXIDE STRESS-ACTIVATED HISTIDINE KINASE MAK3"/>
    <property type="match status" value="1"/>
</dbReference>
<dbReference type="Gene3D" id="1.10.287.130">
    <property type="match status" value="1"/>
</dbReference>
<dbReference type="Pfam" id="PF02518">
    <property type="entry name" value="HATPase_c"/>
    <property type="match status" value="1"/>
</dbReference>
<dbReference type="EMBL" id="UOEQ01000192">
    <property type="protein sequence ID" value="VAW18990.1"/>
    <property type="molecule type" value="Genomic_DNA"/>
</dbReference>
<dbReference type="SMART" id="SM00388">
    <property type="entry name" value="HisKA"/>
    <property type="match status" value="1"/>
</dbReference>
<keyword evidence="2 8" id="KW-0808">Transferase</keyword>
<evidence type="ECO:0000259" key="7">
    <source>
        <dbReference type="PROSITE" id="PS50109"/>
    </source>
</evidence>
<dbReference type="InterPro" id="IPR003594">
    <property type="entry name" value="HATPase_dom"/>
</dbReference>
<gene>
    <name evidence="8" type="ORF">MNBD_ALPHA11-211</name>
</gene>
<keyword evidence="1" id="KW-0597">Phosphoprotein</keyword>
<dbReference type="Pfam" id="PF00512">
    <property type="entry name" value="HisKA"/>
    <property type="match status" value="1"/>
</dbReference>
<evidence type="ECO:0000256" key="2">
    <source>
        <dbReference type="ARBA" id="ARBA00022679"/>
    </source>
</evidence>
<dbReference type="SUPFAM" id="SSF55874">
    <property type="entry name" value="ATPase domain of HSP90 chaperone/DNA topoisomerase II/histidine kinase"/>
    <property type="match status" value="1"/>
</dbReference>
<evidence type="ECO:0000256" key="5">
    <source>
        <dbReference type="ARBA" id="ARBA00022840"/>
    </source>
</evidence>
<sequence>MAEKTKIMKEKSLADNLTGFDKSILHSLQQPVLVCEEKNQIIWANYAAESFFGVSRQLLERHRLDDIFAFGSPVLQMVQTVNSRQAAMSEYRVISSAIRSDVEMETDVFASPLPEAKGAVSLLFQERTMADKIDRQLVSRGAARSATGLAAMLAHEIKNPLSGIRGAAQLLEQTITEHDQPLARLIRDETDRIVKLVDRVEVFGDERPVERKPINIHVILDRVKLLVKSGDAKKITISEVFDPSLPPVFGSEDQLIQVFLNLFKNATEALENIKNPRIEISTAFRPGIKIGVAGTSEKVSLPLEIVIGDNGNGVAEEILPFLFDPFVTSKSGGSGLGLALVAKIISDHGGIIEVDSRPSRTRFRVLLPMAPASSKGIKSGGIRSKGKSS</sequence>
<dbReference type="SMART" id="SM00387">
    <property type="entry name" value="HATPase_c"/>
    <property type="match status" value="1"/>
</dbReference>
<dbReference type="InterPro" id="IPR000014">
    <property type="entry name" value="PAS"/>
</dbReference>
<dbReference type="SUPFAM" id="SSF47384">
    <property type="entry name" value="Homodimeric domain of signal transducing histidine kinase"/>
    <property type="match status" value="1"/>
</dbReference>
<dbReference type="PROSITE" id="PS50109">
    <property type="entry name" value="HIS_KIN"/>
    <property type="match status" value="1"/>
</dbReference>
<evidence type="ECO:0000256" key="3">
    <source>
        <dbReference type="ARBA" id="ARBA00022741"/>
    </source>
</evidence>
<proteinExistence type="predicted"/>
<dbReference type="GO" id="GO:0000155">
    <property type="term" value="F:phosphorelay sensor kinase activity"/>
    <property type="evidence" value="ECO:0007669"/>
    <property type="project" value="InterPro"/>
</dbReference>
<keyword evidence="5" id="KW-0067">ATP-binding</keyword>